<accession>A0A183G1J8</accession>
<organism evidence="2 3">
    <name type="scientific">Heligmosomoides polygyrus</name>
    <name type="common">Parasitic roundworm</name>
    <dbReference type="NCBI Taxonomy" id="6339"/>
    <lineage>
        <taxon>Eukaryota</taxon>
        <taxon>Metazoa</taxon>
        <taxon>Ecdysozoa</taxon>
        <taxon>Nematoda</taxon>
        <taxon>Chromadorea</taxon>
        <taxon>Rhabditida</taxon>
        <taxon>Rhabditina</taxon>
        <taxon>Rhabditomorpha</taxon>
        <taxon>Strongyloidea</taxon>
        <taxon>Heligmosomidae</taxon>
        <taxon>Heligmosomoides</taxon>
    </lineage>
</organism>
<accession>A0A3P8AXG7</accession>
<dbReference type="WBParaSite" id="HPBE_0001507601-mRNA-1">
    <property type="protein sequence ID" value="HPBE_0001507601-mRNA-1"/>
    <property type="gene ID" value="HPBE_0001507601"/>
</dbReference>
<protein>
    <submittedName>
        <fullName evidence="3">Calpain catalytic domain-containing protein</fullName>
    </submittedName>
</protein>
<dbReference type="Proteomes" id="UP000050761">
    <property type="component" value="Unassembled WGS sequence"/>
</dbReference>
<proteinExistence type="predicted"/>
<name>A0A183G1J8_HELPZ</name>
<evidence type="ECO:0000313" key="3">
    <source>
        <dbReference type="WBParaSite" id="HPBE_0001507601-mRNA-1"/>
    </source>
</evidence>
<evidence type="ECO:0000313" key="2">
    <source>
        <dbReference type="Proteomes" id="UP000050761"/>
    </source>
</evidence>
<gene>
    <name evidence="1" type="ORF">HPBE_LOCUS15077</name>
</gene>
<dbReference type="EMBL" id="UZAH01028677">
    <property type="protein sequence ID" value="VDP01688.1"/>
    <property type="molecule type" value="Genomic_DNA"/>
</dbReference>
<keyword evidence="2" id="KW-1185">Reference proteome</keyword>
<dbReference type="AlphaFoldDB" id="A0A183G1J8"/>
<reference evidence="1 2" key="1">
    <citation type="submission" date="2018-11" db="EMBL/GenBank/DDBJ databases">
        <authorList>
            <consortium name="Pathogen Informatics"/>
        </authorList>
    </citation>
    <scope>NUCLEOTIDE SEQUENCE [LARGE SCALE GENOMIC DNA]</scope>
</reference>
<sequence>MDGWMALGHRLGRSVCMHDVYDSDFSRFVSFEFSSDCPSPPFIGLLCNVAKENPSWTLLFEVIGIFYMEQPGLSKKKVSQTDDYNKALVGERKNDEADAKTLVVAGGVTGAPRATYA</sequence>
<reference evidence="3" key="2">
    <citation type="submission" date="2019-09" db="UniProtKB">
        <authorList>
            <consortium name="WormBaseParasite"/>
        </authorList>
    </citation>
    <scope>IDENTIFICATION</scope>
</reference>
<evidence type="ECO:0000313" key="1">
    <source>
        <dbReference type="EMBL" id="VDP01688.1"/>
    </source>
</evidence>